<evidence type="ECO:0000313" key="2">
    <source>
        <dbReference type="Proteomes" id="UP000252733"/>
    </source>
</evidence>
<dbReference type="Proteomes" id="UP000252733">
    <property type="component" value="Unassembled WGS sequence"/>
</dbReference>
<comment type="caution">
    <text evidence="1">The sequence shown here is derived from an EMBL/GenBank/DDBJ whole genome shotgun (WGS) entry which is preliminary data.</text>
</comment>
<organism evidence="1 2">
    <name type="scientific">Marinilabilia salmonicolor</name>
    <dbReference type="NCBI Taxonomy" id="989"/>
    <lineage>
        <taxon>Bacteria</taxon>
        <taxon>Pseudomonadati</taxon>
        <taxon>Bacteroidota</taxon>
        <taxon>Bacteroidia</taxon>
        <taxon>Marinilabiliales</taxon>
        <taxon>Marinilabiliaceae</taxon>
        <taxon>Marinilabilia</taxon>
    </lineage>
</organism>
<reference evidence="1 2" key="1">
    <citation type="submission" date="2018-07" db="EMBL/GenBank/DDBJ databases">
        <title>Freshwater and sediment microbial communities from various areas in North America, analyzing microbe dynamics in response to fracking.</title>
        <authorList>
            <person name="Lamendella R."/>
        </authorList>
    </citation>
    <scope>NUCLEOTIDE SEQUENCE [LARGE SCALE GENOMIC DNA]</scope>
    <source>
        <strain evidence="1 2">160A</strain>
    </source>
</reference>
<sequence>MFFGLFLFGGYSQAQIWPFRKRSQAEKATEDYQKRKREAGEGNLFNRLQTTDPNRTDLRDDHIWSGGTAATSYSNAGNVSLASASRYGVSQGLELQTWLGLDYWIPNLFLKHEISRGDIWVSSLHGAYSSWPGLKQGYEKGGSFPADSLTGVPLTISVKNQLMVSKPFYDVMDCNPHQPFLVVTGFLALDYGFAFTDEEIYIEERHLITPRSIAYAGKGLYGTLGVRGDWRINPVFYARGELRGLAGNFASGVAIEQQSSVEYFPFRNLSLSGGYVVGMGRFGERFFSLWPFFDFSLYFGKKQGRKRGLFEQTMF</sequence>
<name>A0A368UL93_9BACT</name>
<evidence type="ECO:0000313" key="1">
    <source>
        <dbReference type="EMBL" id="RCW29548.1"/>
    </source>
</evidence>
<gene>
    <name evidence="1" type="ORF">DFO77_12741</name>
</gene>
<dbReference type="EMBL" id="QPIZ01000027">
    <property type="protein sequence ID" value="RCW29548.1"/>
    <property type="molecule type" value="Genomic_DNA"/>
</dbReference>
<proteinExistence type="predicted"/>
<accession>A0A368UL93</accession>
<dbReference type="AlphaFoldDB" id="A0A368UL93"/>
<keyword evidence="2" id="KW-1185">Reference proteome</keyword>
<protein>
    <submittedName>
        <fullName evidence="1">Uncharacterized protein</fullName>
    </submittedName>
</protein>